<feature type="transmembrane region" description="Helical" evidence="13">
    <location>
        <begin position="237"/>
        <end position="255"/>
    </location>
</feature>
<keyword evidence="6" id="KW-0509">mRNA transport</keyword>
<comment type="subcellular location">
    <subcellularLocation>
        <location evidence="1">Nucleus membrane</location>
        <topology evidence="1">Multi-pass membrane protein</topology>
    </subcellularLocation>
    <subcellularLocation>
        <location evidence="2">Nucleus</location>
        <location evidence="2">Nuclear pore complex</location>
    </subcellularLocation>
</comment>
<keyword evidence="5 13" id="KW-0812">Transmembrane</keyword>
<dbReference type="GO" id="GO:0031965">
    <property type="term" value="C:nuclear membrane"/>
    <property type="evidence" value="ECO:0007669"/>
    <property type="project" value="UniProtKB-SubCell"/>
</dbReference>
<evidence type="ECO:0000256" key="6">
    <source>
        <dbReference type="ARBA" id="ARBA00022816"/>
    </source>
</evidence>
<dbReference type="InterPro" id="IPR019049">
    <property type="entry name" value="Nucleoporin_prot_Ndc1/Nup"/>
</dbReference>
<evidence type="ECO:0000313" key="15">
    <source>
        <dbReference type="Proteomes" id="UP000250321"/>
    </source>
</evidence>
<evidence type="ECO:0000313" key="14">
    <source>
        <dbReference type="EMBL" id="PQM42893.1"/>
    </source>
</evidence>
<reference evidence="14 15" key="1">
    <citation type="submission" date="2018-02" db="EMBL/GenBank/DDBJ databases">
        <title>Draft genome of wild Prunus yedoensis var. nudiflora.</title>
        <authorList>
            <person name="Baek S."/>
            <person name="Kim J.-H."/>
            <person name="Choi K."/>
            <person name="Kim G.-B."/>
            <person name="Cho A."/>
            <person name="Jang H."/>
            <person name="Shin C.-H."/>
            <person name="Yu H.-J."/>
            <person name="Mun J.-H."/>
        </authorList>
    </citation>
    <scope>NUCLEOTIDE SEQUENCE [LARGE SCALE GENOMIC DNA]</scope>
    <source>
        <strain evidence="15">cv. Jeju island</strain>
        <tissue evidence="14">Leaf</tissue>
    </source>
</reference>
<comment type="caution">
    <text evidence="14">The sequence shown here is derived from an EMBL/GenBank/DDBJ whole genome shotgun (WGS) entry which is preliminary data.</text>
</comment>
<keyword evidence="11 13" id="KW-0472">Membrane</keyword>
<accession>A0A314UZU6</accession>
<dbReference type="STRING" id="2094558.A0A314UZU6"/>
<keyword evidence="4" id="KW-0813">Transport</keyword>
<evidence type="ECO:0000256" key="8">
    <source>
        <dbReference type="ARBA" id="ARBA00022989"/>
    </source>
</evidence>
<organism evidence="14 15">
    <name type="scientific">Prunus yedoensis var. nudiflora</name>
    <dbReference type="NCBI Taxonomy" id="2094558"/>
    <lineage>
        <taxon>Eukaryota</taxon>
        <taxon>Viridiplantae</taxon>
        <taxon>Streptophyta</taxon>
        <taxon>Embryophyta</taxon>
        <taxon>Tracheophyta</taxon>
        <taxon>Spermatophyta</taxon>
        <taxon>Magnoliopsida</taxon>
        <taxon>eudicotyledons</taxon>
        <taxon>Gunneridae</taxon>
        <taxon>Pentapetalae</taxon>
        <taxon>rosids</taxon>
        <taxon>fabids</taxon>
        <taxon>Rosales</taxon>
        <taxon>Rosaceae</taxon>
        <taxon>Amygdaloideae</taxon>
        <taxon>Amygdaleae</taxon>
        <taxon>Prunus</taxon>
    </lineage>
</organism>
<evidence type="ECO:0000256" key="13">
    <source>
        <dbReference type="SAM" id="Phobius"/>
    </source>
</evidence>
<feature type="transmembrane region" description="Helical" evidence="13">
    <location>
        <begin position="206"/>
        <end position="225"/>
    </location>
</feature>
<dbReference type="GO" id="GO:0051028">
    <property type="term" value="P:mRNA transport"/>
    <property type="evidence" value="ECO:0007669"/>
    <property type="project" value="UniProtKB-KW"/>
</dbReference>
<evidence type="ECO:0000256" key="9">
    <source>
        <dbReference type="ARBA" id="ARBA00023010"/>
    </source>
</evidence>
<keyword evidence="12" id="KW-0539">Nucleus</keyword>
<feature type="transmembrane region" description="Helical" evidence="13">
    <location>
        <begin position="125"/>
        <end position="147"/>
    </location>
</feature>
<evidence type="ECO:0000256" key="12">
    <source>
        <dbReference type="ARBA" id="ARBA00023242"/>
    </source>
</evidence>
<feature type="transmembrane region" description="Helical" evidence="13">
    <location>
        <begin position="54"/>
        <end position="74"/>
    </location>
</feature>
<keyword evidence="7" id="KW-0653">Protein transport</keyword>
<gene>
    <name evidence="14" type="ORF">Pyn_39168</name>
</gene>
<dbReference type="Proteomes" id="UP000250321">
    <property type="component" value="Unassembled WGS sequence"/>
</dbReference>
<dbReference type="GO" id="GO:0015031">
    <property type="term" value="P:protein transport"/>
    <property type="evidence" value="ECO:0007669"/>
    <property type="project" value="UniProtKB-KW"/>
</dbReference>
<dbReference type="GO" id="GO:0070762">
    <property type="term" value="C:nuclear pore transmembrane ring"/>
    <property type="evidence" value="ECO:0007669"/>
    <property type="project" value="TreeGrafter"/>
</dbReference>
<keyword evidence="8 13" id="KW-1133">Transmembrane helix</keyword>
<evidence type="ECO:0000256" key="1">
    <source>
        <dbReference type="ARBA" id="ARBA00004232"/>
    </source>
</evidence>
<dbReference type="PANTHER" id="PTHR13269:SF6">
    <property type="entry name" value="NUCLEOPORIN NDC1"/>
    <property type="match status" value="1"/>
</dbReference>
<feature type="transmembrane region" description="Helical" evidence="13">
    <location>
        <begin position="153"/>
        <end position="176"/>
    </location>
</feature>
<evidence type="ECO:0000256" key="11">
    <source>
        <dbReference type="ARBA" id="ARBA00023136"/>
    </source>
</evidence>
<evidence type="ECO:0008006" key="16">
    <source>
        <dbReference type="Google" id="ProtNLM"/>
    </source>
</evidence>
<dbReference type="GO" id="GO:0030674">
    <property type="term" value="F:protein-macromolecule adaptor activity"/>
    <property type="evidence" value="ECO:0007669"/>
    <property type="project" value="TreeGrafter"/>
</dbReference>
<proteinExistence type="inferred from homology"/>
<comment type="similarity">
    <text evidence="3">Belongs to the NDC1 family.</text>
</comment>
<evidence type="ECO:0000256" key="5">
    <source>
        <dbReference type="ARBA" id="ARBA00022692"/>
    </source>
</evidence>
<dbReference type="GO" id="GO:0006999">
    <property type="term" value="P:nuclear pore organization"/>
    <property type="evidence" value="ECO:0007669"/>
    <property type="project" value="TreeGrafter"/>
</dbReference>
<feature type="transmembrane region" description="Helical" evidence="13">
    <location>
        <begin position="15"/>
        <end position="33"/>
    </location>
</feature>
<dbReference type="PANTHER" id="PTHR13269">
    <property type="entry name" value="NUCLEOPORIN NDC1"/>
    <property type="match status" value="1"/>
</dbReference>
<dbReference type="OrthoDB" id="67850at2759"/>
<keyword evidence="10" id="KW-0906">Nuclear pore complex</keyword>
<keyword evidence="15" id="KW-1185">Reference proteome</keyword>
<evidence type="ECO:0000256" key="3">
    <source>
        <dbReference type="ARBA" id="ARBA00005760"/>
    </source>
</evidence>
<evidence type="ECO:0000256" key="10">
    <source>
        <dbReference type="ARBA" id="ARBA00023132"/>
    </source>
</evidence>
<dbReference type="AlphaFoldDB" id="A0A314UZU6"/>
<protein>
    <recommendedName>
        <fullName evidence="16">Nucleoporin NDC1</fullName>
    </recommendedName>
</protein>
<sequence>MASSSPPGMVVHNRFLGFLIWQSIPSTVIFFIFKTLSSTISSTSHSTAKPPFPFAPSVFAFVTFLTFHLSQLLFSFSLSLISSPHPHRLASPLQLALGLIRFLFVPGGSDSSESPESRVRAKLSVGFLLFLAAVAVSGFVAVVSVCVKFGDGVGVIGAVGFRGFVMGLLYGLYYVYYRRWVFEFPIIQRPPFFSFKMGLPSAITRSLKLSCLASLFSAFLVVFLPHQLQNQATIGKVIAEQIIFYIGSFLVFLCWEISHHLHQVLHTKRFVFAPLKDQQQQKQIQNNVDTWRRAAFFEESGETYKRVISVCLRPLEQLASKLGEGLESSVEKSSQISNQLLSPTDQRLDPKYSEPLNNFQLYAWCAWTAASLTTCSHREDRFGVAQLSGSNAAVISTLISCLLAIETYMGKKTNLQSAQHFMGSTGFKLRTSSVGNIGMGKKRAGPLHSKAYAIADVLRNSIYHIVSTFHDQMASSAKKGLLEKDWIISDKPPFGERELLVQKLHLFLDFRAS</sequence>
<evidence type="ECO:0000256" key="4">
    <source>
        <dbReference type="ARBA" id="ARBA00022448"/>
    </source>
</evidence>
<name>A0A314UZU6_PRUYE</name>
<evidence type="ECO:0000256" key="2">
    <source>
        <dbReference type="ARBA" id="ARBA00004567"/>
    </source>
</evidence>
<evidence type="ECO:0000256" key="7">
    <source>
        <dbReference type="ARBA" id="ARBA00022927"/>
    </source>
</evidence>
<dbReference type="Pfam" id="PF09531">
    <property type="entry name" value="Ndc1_Nup"/>
    <property type="match status" value="1"/>
</dbReference>
<keyword evidence="9" id="KW-0811">Translocation</keyword>
<dbReference type="EMBL" id="PJQY01002751">
    <property type="protein sequence ID" value="PQM42893.1"/>
    <property type="molecule type" value="Genomic_DNA"/>
</dbReference>